<dbReference type="STRING" id="1888892.BFL28_05615"/>
<accession>A0A1E3LRT9</accession>
<dbReference type="Gene3D" id="3.40.50.300">
    <property type="entry name" value="P-loop containing nucleotide triphosphate hydrolases"/>
    <property type="match status" value="1"/>
</dbReference>
<dbReference type="PANTHER" id="PTHR34301:SF8">
    <property type="entry name" value="ATPASE DOMAIN-CONTAINING PROTEIN"/>
    <property type="match status" value="1"/>
</dbReference>
<comment type="caution">
    <text evidence="2">The sequence shown here is derived from an EMBL/GenBank/DDBJ whole genome shotgun (WGS) entry which is preliminary data.</text>
</comment>
<dbReference type="Pfam" id="PF20703">
    <property type="entry name" value="nSTAND1"/>
    <property type="match status" value="1"/>
</dbReference>
<dbReference type="Proteomes" id="UP000094487">
    <property type="component" value="Unassembled WGS sequence"/>
</dbReference>
<evidence type="ECO:0000259" key="1">
    <source>
        <dbReference type="SMART" id="SM00382"/>
    </source>
</evidence>
<keyword evidence="3" id="KW-1185">Reference proteome</keyword>
<dbReference type="RefSeq" id="WP_069321732.1">
    <property type="nucleotide sequence ID" value="NZ_MDDS01000068.1"/>
</dbReference>
<sequence>MGWFSRWFRQDEDDIADAYGDAEPSVLRGEGPARRQRKILPRFRGTASDQVRSGTRMQDRIRIKLRSAFTPSRPVMDEAMFAGRTKLLETLIRSIEEQHLHLVLFGSRGIGKTSTLHVLSSIAQDARYVVRYIPCGERTEFDELFRTILAEIPLLYHESYDPTSSEIEEGLSFADLVSDTPLTVALLSDLLAKVSSTRLLIVLDEFDRAHSVEFRRAVAELIKNLSDRGSRVQLVIAGVAQNLTEIIEHIPSIRRNILGVQIPNMTDEEIRELINNGQSASGIEFDGDALRVITDVALGLPYLASLLSQHACLAALDRDARVVGRKDVERGLEQALEEIELRIAPAMRHRIQTAFASGREKDLGLLARLALLNSGRLDFAQVEAAVSTSLRGKDYLEARAAEHGLVARIPDDHSEAYTFVDDGVPLFLWMRLTNDHVLRPLLLKNRVESTVGREQR</sequence>
<dbReference type="EMBL" id="MDDS01000068">
    <property type="protein sequence ID" value="ODP36466.1"/>
    <property type="molecule type" value="Genomic_DNA"/>
</dbReference>
<dbReference type="SMART" id="SM00382">
    <property type="entry name" value="AAA"/>
    <property type="match status" value="1"/>
</dbReference>
<name>A0A1E3LRT9_9SPHN</name>
<dbReference type="InterPro" id="IPR027417">
    <property type="entry name" value="P-loop_NTPase"/>
</dbReference>
<dbReference type="PANTHER" id="PTHR34301">
    <property type="entry name" value="DNA-BINDING PROTEIN-RELATED"/>
    <property type="match status" value="1"/>
</dbReference>
<gene>
    <name evidence="2" type="ORF">BFL28_05615</name>
</gene>
<dbReference type="InterPro" id="IPR003593">
    <property type="entry name" value="AAA+_ATPase"/>
</dbReference>
<protein>
    <recommendedName>
        <fullName evidence="1">AAA+ ATPase domain-containing protein</fullName>
    </recommendedName>
</protein>
<dbReference type="SUPFAM" id="SSF52540">
    <property type="entry name" value="P-loop containing nucleoside triphosphate hydrolases"/>
    <property type="match status" value="1"/>
</dbReference>
<dbReference type="OrthoDB" id="7209686at2"/>
<evidence type="ECO:0000313" key="2">
    <source>
        <dbReference type="EMBL" id="ODP36466.1"/>
    </source>
</evidence>
<dbReference type="InterPro" id="IPR049052">
    <property type="entry name" value="nSTAND1"/>
</dbReference>
<feature type="domain" description="AAA+ ATPase" evidence="1">
    <location>
        <begin position="98"/>
        <end position="264"/>
    </location>
</feature>
<proteinExistence type="predicted"/>
<dbReference type="AlphaFoldDB" id="A0A1E3LRT9"/>
<reference evidence="2 3" key="1">
    <citation type="submission" date="2016-08" db="EMBL/GenBank/DDBJ databases">
        <title>Draft genome of the agarase producing Sphingomonas sp. MCT13.</title>
        <authorList>
            <person name="D'Andrea M.M."/>
            <person name="Rossolini G.M."/>
            <person name="Thaller M.C."/>
        </authorList>
    </citation>
    <scope>NUCLEOTIDE SEQUENCE [LARGE SCALE GENOMIC DNA]</scope>
    <source>
        <strain evidence="2 3">MCT13</strain>
    </source>
</reference>
<organism evidence="2 3">
    <name type="scientific">Sphingomonas turrisvirgatae</name>
    <dbReference type="NCBI Taxonomy" id="1888892"/>
    <lineage>
        <taxon>Bacteria</taxon>
        <taxon>Pseudomonadati</taxon>
        <taxon>Pseudomonadota</taxon>
        <taxon>Alphaproteobacteria</taxon>
        <taxon>Sphingomonadales</taxon>
        <taxon>Sphingomonadaceae</taxon>
        <taxon>Sphingomonas</taxon>
    </lineage>
</organism>
<evidence type="ECO:0000313" key="3">
    <source>
        <dbReference type="Proteomes" id="UP000094487"/>
    </source>
</evidence>